<keyword evidence="2 7" id="KW-0813">Transport</keyword>
<gene>
    <name evidence="9" type="ORF">IAA06_16430</name>
</gene>
<dbReference type="SUPFAM" id="SSF161098">
    <property type="entry name" value="MetI-like"/>
    <property type="match status" value="1"/>
</dbReference>
<feature type="transmembrane region" description="Helical" evidence="7">
    <location>
        <begin position="229"/>
        <end position="255"/>
    </location>
</feature>
<feature type="transmembrane region" description="Helical" evidence="7">
    <location>
        <begin position="126"/>
        <end position="145"/>
    </location>
</feature>
<dbReference type="PANTHER" id="PTHR43163">
    <property type="entry name" value="DIPEPTIDE TRANSPORT SYSTEM PERMEASE PROTEIN DPPB-RELATED"/>
    <property type="match status" value="1"/>
</dbReference>
<protein>
    <submittedName>
        <fullName evidence="9">ABC transporter permease</fullName>
    </submittedName>
</protein>
<evidence type="ECO:0000259" key="8">
    <source>
        <dbReference type="PROSITE" id="PS50928"/>
    </source>
</evidence>
<dbReference type="GO" id="GO:0055085">
    <property type="term" value="P:transmembrane transport"/>
    <property type="evidence" value="ECO:0007669"/>
    <property type="project" value="InterPro"/>
</dbReference>
<keyword evidence="3" id="KW-1003">Cell membrane</keyword>
<dbReference type="AlphaFoldDB" id="A0A9D2RY34"/>
<dbReference type="EMBL" id="DWYZ01000313">
    <property type="protein sequence ID" value="HJB30361.1"/>
    <property type="molecule type" value="Genomic_DNA"/>
</dbReference>
<feature type="non-terminal residue" evidence="9">
    <location>
        <position position="1"/>
    </location>
</feature>
<proteinExistence type="inferred from homology"/>
<evidence type="ECO:0000256" key="5">
    <source>
        <dbReference type="ARBA" id="ARBA00022989"/>
    </source>
</evidence>
<evidence type="ECO:0000256" key="4">
    <source>
        <dbReference type="ARBA" id="ARBA00022692"/>
    </source>
</evidence>
<reference evidence="9" key="2">
    <citation type="submission" date="2021-04" db="EMBL/GenBank/DDBJ databases">
        <authorList>
            <person name="Gilroy R."/>
        </authorList>
    </citation>
    <scope>NUCLEOTIDE SEQUENCE</scope>
    <source>
        <strain evidence="9">ChiSjej1B19-5720</strain>
    </source>
</reference>
<keyword evidence="6 7" id="KW-0472">Membrane</keyword>
<dbReference type="InterPro" id="IPR000515">
    <property type="entry name" value="MetI-like"/>
</dbReference>
<evidence type="ECO:0000256" key="2">
    <source>
        <dbReference type="ARBA" id="ARBA00022448"/>
    </source>
</evidence>
<dbReference type="CDD" id="cd06261">
    <property type="entry name" value="TM_PBP2"/>
    <property type="match status" value="1"/>
</dbReference>
<evidence type="ECO:0000313" key="9">
    <source>
        <dbReference type="EMBL" id="HJB30361.1"/>
    </source>
</evidence>
<dbReference type="InterPro" id="IPR035906">
    <property type="entry name" value="MetI-like_sf"/>
</dbReference>
<evidence type="ECO:0000256" key="7">
    <source>
        <dbReference type="RuleBase" id="RU363032"/>
    </source>
</evidence>
<dbReference type="Gene3D" id="1.10.3720.10">
    <property type="entry name" value="MetI-like"/>
    <property type="match status" value="1"/>
</dbReference>
<dbReference type="PANTHER" id="PTHR43163:SF6">
    <property type="entry name" value="DIPEPTIDE TRANSPORT SYSTEM PERMEASE PROTEIN DPPB-RELATED"/>
    <property type="match status" value="1"/>
</dbReference>
<name>A0A9D2RY34_9FIRM</name>
<comment type="subcellular location">
    <subcellularLocation>
        <location evidence="1 7">Cell membrane</location>
        <topology evidence="1 7">Multi-pass membrane protein</topology>
    </subcellularLocation>
</comment>
<comment type="similarity">
    <text evidence="7">Belongs to the binding-protein-dependent transport system permease family.</text>
</comment>
<feature type="transmembrane region" description="Helical" evidence="7">
    <location>
        <begin position="183"/>
        <end position="209"/>
    </location>
</feature>
<dbReference type="Pfam" id="PF00528">
    <property type="entry name" value="BPD_transp_1"/>
    <property type="match status" value="1"/>
</dbReference>
<dbReference type="PROSITE" id="PS50928">
    <property type="entry name" value="ABC_TM1"/>
    <property type="match status" value="1"/>
</dbReference>
<accession>A0A9D2RY34</accession>
<feature type="domain" description="ABC transmembrane type-1" evidence="8">
    <location>
        <begin position="51"/>
        <end position="252"/>
    </location>
</feature>
<evidence type="ECO:0000256" key="1">
    <source>
        <dbReference type="ARBA" id="ARBA00004651"/>
    </source>
</evidence>
<dbReference type="Proteomes" id="UP000823842">
    <property type="component" value="Unassembled WGS sequence"/>
</dbReference>
<feature type="transmembrane region" description="Helical" evidence="7">
    <location>
        <begin position="55"/>
        <end position="77"/>
    </location>
</feature>
<keyword evidence="4 7" id="KW-0812">Transmembrane</keyword>
<organism evidence="9 10">
    <name type="scientific">Candidatus Blautia faecavium</name>
    <dbReference type="NCBI Taxonomy" id="2838487"/>
    <lineage>
        <taxon>Bacteria</taxon>
        <taxon>Bacillati</taxon>
        <taxon>Bacillota</taxon>
        <taxon>Clostridia</taxon>
        <taxon>Lachnospirales</taxon>
        <taxon>Lachnospiraceae</taxon>
        <taxon>Blautia</taxon>
    </lineage>
</organism>
<evidence type="ECO:0000313" key="10">
    <source>
        <dbReference type="Proteomes" id="UP000823842"/>
    </source>
</evidence>
<dbReference type="GO" id="GO:0005886">
    <property type="term" value="C:plasma membrane"/>
    <property type="evidence" value="ECO:0007669"/>
    <property type="project" value="UniProtKB-SubCell"/>
</dbReference>
<evidence type="ECO:0000256" key="3">
    <source>
        <dbReference type="ARBA" id="ARBA00022475"/>
    </source>
</evidence>
<comment type="caution">
    <text evidence="9">The sequence shown here is derived from an EMBL/GenBank/DDBJ whole genome shotgun (WGS) entry which is preliminary data.</text>
</comment>
<sequence>EQIDALHEQLGLDQPFLVQLADYMSGLFFHLDLGESYVTRIPIAAEIFSRLPRTIGLGVVSIAISFVFGVLLGILAGTHQNRWQDSLSMVIALIGVSMPAFWLALMLVLLFSVQLGWLPASGMGGIEYYILPAIANSVGGIAGIARQTRSSILETIRSDYITTARSKGLKENEVVMKHILPNALIPIITVAGQSFAAVFGGSVIIETVFSIDGIGLYMMNGITSRDYPVVQGCVVLLGIIFSLCMLLVDIAYAFVDPRIKAQYEGESKRKKRKEAAA</sequence>
<evidence type="ECO:0000256" key="6">
    <source>
        <dbReference type="ARBA" id="ARBA00023136"/>
    </source>
</evidence>
<reference evidence="9" key="1">
    <citation type="journal article" date="2021" name="PeerJ">
        <title>Extensive microbial diversity within the chicken gut microbiome revealed by metagenomics and culture.</title>
        <authorList>
            <person name="Gilroy R."/>
            <person name="Ravi A."/>
            <person name="Getino M."/>
            <person name="Pursley I."/>
            <person name="Horton D.L."/>
            <person name="Alikhan N.F."/>
            <person name="Baker D."/>
            <person name="Gharbi K."/>
            <person name="Hall N."/>
            <person name="Watson M."/>
            <person name="Adriaenssens E.M."/>
            <person name="Foster-Nyarko E."/>
            <person name="Jarju S."/>
            <person name="Secka A."/>
            <person name="Antonio M."/>
            <person name="Oren A."/>
            <person name="Chaudhuri R.R."/>
            <person name="La Ragione R."/>
            <person name="Hildebrand F."/>
            <person name="Pallen M.J."/>
        </authorList>
    </citation>
    <scope>NUCLEOTIDE SEQUENCE</scope>
    <source>
        <strain evidence="9">ChiSjej1B19-5720</strain>
    </source>
</reference>
<keyword evidence="5 7" id="KW-1133">Transmembrane helix</keyword>
<feature type="transmembrane region" description="Helical" evidence="7">
    <location>
        <begin position="89"/>
        <end position="114"/>
    </location>
</feature>